<feature type="modified residue" description="4-aspartylphosphate" evidence="2">
    <location>
        <position position="53"/>
    </location>
</feature>
<reference evidence="4 5" key="1">
    <citation type="journal article" date="2015" name="Nature">
        <title>rRNA introns, odd ribosomes, and small enigmatic genomes across a large radiation of phyla.</title>
        <authorList>
            <person name="Brown C.T."/>
            <person name="Hug L.A."/>
            <person name="Thomas B.C."/>
            <person name="Sharon I."/>
            <person name="Castelle C.J."/>
            <person name="Singh A."/>
            <person name="Wilkins M.J."/>
            <person name="Williams K.H."/>
            <person name="Banfield J.F."/>
        </authorList>
    </citation>
    <scope>NUCLEOTIDE SEQUENCE [LARGE SCALE GENOMIC DNA]</scope>
</reference>
<gene>
    <name evidence="4" type="ORF">UT42_C0028G0004</name>
</gene>
<dbReference type="PANTHER" id="PTHR44591">
    <property type="entry name" value="STRESS RESPONSE REGULATOR PROTEIN 1"/>
    <property type="match status" value="1"/>
</dbReference>
<dbReference type="Proteomes" id="UP000034048">
    <property type="component" value="Unassembled WGS sequence"/>
</dbReference>
<organism evidence="4 5">
    <name type="scientific">Candidatus Falkowbacteria bacterium GW2011_GWA2_39_24</name>
    <dbReference type="NCBI Taxonomy" id="1618634"/>
    <lineage>
        <taxon>Bacteria</taxon>
        <taxon>Candidatus Falkowiibacteriota</taxon>
    </lineage>
</organism>
<dbReference type="SMART" id="SM00448">
    <property type="entry name" value="REC"/>
    <property type="match status" value="2"/>
</dbReference>
<dbReference type="Pfam" id="PF00072">
    <property type="entry name" value="Response_reg"/>
    <property type="match status" value="2"/>
</dbReference>
<feature type="domain" description="Response regulatory" evidence="3">
    <location>
        <begin position="160"/>
        <end position="276"/>
    </location>
</feature>
<accession>A0A0G0NE93</accession>
<dbReference type="InterPro" id="IPR011006">
    <property type="entry name" value="CheY-like_superfamily"/>
</dbReference>
<dbReference type="SUPFAM" id="SSF52172">
    <property type="entry name" value="CheY-like"/>
    <property type="match status" value="2"/>
</dbReference>
<evidence type="ECO:0000313" key="5">
    <source>
        <dbReference type="Proteomes" id="UP000034048"/>
    </source>
</evidence>
<dbReference type="PATRIC" id="fig|1618634.3.peg.352"/>
<evidence type="ECO:0000259" key="3">
    <source>
        <dbReference type="PROSITE" id="PS50110"/>
    </source>
</evidence>
<evidence type="ECO:0000313" key="4">
    <source>
        <dbReference type="EMBL" id="KKR14469.1"/>
    </source>
</evidence>
<protein>
    <submittedName>
        <fullName evidence="4">Response regulator receiver, CheY-like protein</fullName>
    </submittedName>
</protein>
<dbReference type="PROSITE" id="PS50110">
    <property type="entry name" value="RESPONSE_REGULATORY"/>
    <property type="match status" value="2"/>
</dbReference>
<dbReference type="GO" id="GO:0000160">
    <property type="term" value="P:phosphorelay signal transduction system"/>
    <property type="evidence" value="ECO:0007669"/>
    <property type="project" value="InterPro"/>
</dbReference>
<dbReference type="InterPro" id="IPR050595">
    <property type="entry name" value="Bact_response_regulator"/>
</dbReference>
<dbReference type="Gene3D" id="3.40.50.2300">
    <property type="match status" value="2"/>
</dbReference>
<dbReference type="PANTHER" id="PTHR44591:SF3">
    <property type="entry name" value="RESPONSE REGULATORY DOMAIN-CONTAINING PROTEIN"/>
    <property type="match status" value="1"/>
</dbReference>
<name>A0A0G0NE93_9BACT</name>
<comment type="caution">
    <text evidence="4">The sequence shown here is derived from an EMBL/GenBank/DDBJ whole genome shotgun (WGS) entry which is preliminary data.</text>
</comment>
<proteinExistence type="predicted"/>
<feature type="modified residue" description="4-aspartylphosphate" evidence="2">
    <location>
        <position position="209"/>
    </location>
</feature>
<evidence type="ECO:0000256" key="1">
    <source>
        <dbReference type="ARBA" id="ARBA00022553"/>
    </source>
</evidence>
<keyword evidence="1 2" id="KW-0597">Phosphoprotein</keyword>
<feature type="domain" description="Response regulatory" evidence="3">
    <location>
        <begin position="4"/>
        <end position="120"/>
    </location>
</feature>
<dbReference type="CDD" id="cd00156">
    <property type="entry name" value="REC"/>
    <property type="match status" value="1"/>
</dbReference>
<dbReference type="CDD" id="cd17574">
    <property type="entry name" value="REC_OmpR"/>
    <property type="match status" value="1"/>
</dbReference>
<dbReference type="EMBL" id="LBWS01000028">
    <property type="protein sequence ID" value="KKR14469.1"/>
    <property type="molecule type" value="Genomic_DNA"/>
</dbReference>
<dbReference type="AlphaFoldDB" id="A0A0G0NE93"/>
<dbReference type="InterPro" id="IPR001789">
    <property type="entry name" value="Sig_transdc_resp-reg_receiver"/>
</dbReference>
<sequence>MPEKILIIEDEQYLVDMYTMKFESEGYTIVSAPDGAEGLRIAKKEKPDLILLDLIMPKMDGFQVLKALRQDPVTKPAIIYIFSNLGQGSEVERGMAEGANGYFVKSNLTPSQLLKKVKKIFAGEDVVDESDGIKPSKKMVKKANKIKTAKSADQPNSGSKVLIIEDEVSILKMYQSRLEKEGMQVEPTANGAWGLKKAKQGDFDIIIMDISMPAMNGFKAIEELRKNESTKKTPIMVISNSAQDADIAKAKKLGADYFFLKSRITPSRLAKEIKKRLG</sequence>
<evidence type="ECO:0000256" key="2">
    <source>
        <dbReference type="PROSITE-ProRule" id="PRU00169"/>
    </source>
</evidence>